<evidence type="ECO:0000256" key="1">
    <source>
        <dbReference type="SAM" id="Phobius"/>
    </source>
</evidence>
<name>A0ABV8WTD9_9MICC</name>
<feature type="transmembrane region" description="Helical" evidence="1">
    <location>
        <begin position="102"/>
        <end position="121"/>
    </location>
</feature>
<accession>A0ABV8WTD9</accession>
<dbReference type="EMBL" id="JBHSDQ010000013">
    <property type="protein sequence ID" value="MFC4398246.1"/>
    <property type="molecule type" value="Genomic_DNA"/>
</dbReference>
<keyword evidence="1" id="KW-0812">Transmembrane</keyword>
<feature type="transmembrane region" description="Helical" evidence="1">
    <location>
        <begin position="77"/>
        <end position="96"/>
    </location>
</feature>
<keyword evidence="1" id="KW-1133">Transmembrane helix</keyword>
<dbReference type="RefSeq" id="WP_376979631.1">
    <property type="nucleotide sequence ID" value="NZ_JBHSDQ010000013.1"/>
</dbReference>
<reference evidence="3" key="1">
    <citation type="journal article" date="2019" name="Int. J. Syst. Evol. Microbiol.">
        <title>The Global Catalogue of Microorganisms (GCM) 10K type strain sequencing project: providing services to taxonomists for standard genome sequencing and annotation.</title>
        <authorList>
            <consortium name="The Broad Institute Genomics Platform"/>
            <consortium name="The Broad Institute Genome Sequencing Center for Infectious Disease"/>
            <person name="Wu L."/>
            <person name="Ma J."/>
        </authorList>
    </citation>
    <scope>NUCLEOTIDE SEQUENCE [LARGE SCALE GENOMIC DNA]</scope>
    <source>
        <strain evidence="3">PJ61</strain>
    </source>
</reference>
<sequence length="177" mass="19785">MTIYRFVNRKATAYEYASNLLSLAKAMSDIEIPPDGIREIEQRKVLQRRLLQGGHYYSQLYISTTAPVLTSYWQSSLFGILGVTLFISLALVPLTGSIEDPASVAALLLLPSAFGFFAYFAHGRVGRYKIVNRELNEEAKLFYPPEDAEVDEVGRFESLHRLLTHSAAPITAKKAGR</sequence>
<evidence type="ECO:0000313" key="2">
    <source>
        <dbReference type="EMBL" id="MFC4398246.1"/>
    </source>
</evidence>
<comment type="caution">
    <text evidence="2">The sequence shown here is derived from an EMBL/GenBank/DDBJ whole genome shotgun (WGS) entry which is preliminary data.</text>
</comment>
<organism evidence="2 3">
    <name type="scientific">Arthrobacter sedimenti</name>
    <dbReference type="NCBI Taxonomy" id="2694931"/>
    <lineage>
        <taxon>Bacteria</taxon>
        <taxon>Bacillati</taxon>
        <taxon>Actinomycetota</taxon>
        <taxon>Actinomycetes</taxon>
        <taxon>Micrococcales</taxon>
        <taxon>Micrococcaceae</taxon>
        <taxon>Arthrobacter</taxon>
    </lineage>
</organism>
<keyword evidence="1" id="KW-0472">Membrane</keyword>
<dbReference type="Proteomes" id="UP001595778">
    <property type="component" value="Unassembled WGS sequence"/>
</dbReference>
<evidence type="ECO:0000313" key="3">
    <source>
        <dbReference type="Proteomes" id="UP001595778"/>
    </source>
</evidence>
<keyword evidence="3" id="KW-1185">Reference proteome</keyword>
<gene>
    <name evidence="2" type="ORF">ACFO0G_19305</name>
</gene>
<evidence type="ECO:0008006" key="4">
    <source>
        <dbReference type="Google" id="ProtNLM"/>
    </source>
</evidence>
<protein>
    <recommendedName>
        <fullName evidence="4">DUF4231 domain-containing protein</fullName>
    </recommendedName>
</protein>
<proteinExistence type="predicted"/>